<sequence>MDLLTQLDNDIDLLLKIMSSSIAYVSRKASHTQLPGSDVPIALLGRTEAVPPPVMSESINELVQDLVQKANEVKQIILHLPDDNLSLLPPEQEQDLKSLQDQMLEANREYKEAIAEAGE</sequence>
<organism evidence="1 2">
    <name type="scientific">Violaceomyces palustris</name>
    <dbReference type="NCBI Taxonomy" id="1673888"/>
    <lineage>
        <taxon>Eukaryota</taxon>
        <taxon>Fungi</taxon>
        <taxon>Dikarya</taxon>
        <taxon>Basidiomycota</taxon>
        <taxon>Ustilaginomycotina</taxon>
        <taxon>Ustilaginomycetes</taxon>
        <taxon>Violaceomycetales</taxon>
        <taxon>Violaceomycetaceae</taxon>
        <taxon>Violaceomyces</taxon>
    </lineage>
</organism>
<dbReference type="EMBL" id="KZ820494">
    <property type="protein sequence ID" value="PWN47232.1"/>
    <property type="molecule type" value="Genomic_DNA"/>
</dbReference>
<dbReference type="Proteomes" id="UP000245626">
    <property type="component" value="Unassembled WGS sequence"/>
</dbReference>
<keyword evidence="2" id="KW-1185">Reference proteome</keyword>
<evidence type="ECO:0000313" key="1">
    <source>
        <dbReference type="EMBL" id="PWN47232.1"/>
    </source>
</evidence>
<proteinExistence type="predicted"/>
<evidence type="ECO:0000313" key="2">
    <source>
        <dbReference type="Proteomes" id="UP000245626"/>
    </source>
</evidence>
<name>A0ACD0NN80_9BASI</name>
<protein>
    <submittedName>
        <fullName evidence="1">Uncharacterized protein</fullName>
    </submittedName>
</protein>
<reference evidence="1 2" key="1">
    <citation type="journal article" date="2018" name="Mol. Biol. Evol.">
        <title>Broad Genomic Sampling Reveals a Smut Pathogenic Ancestry of the Fungal Clade Ustilaginomycotina.</title>
        <authorList>
            <person name="Kijpornyongpan T."/>
            <person name="Mondo S.J."/>
            <person name="Barry K."/>
            <person name="Sandor L."/>
            <person name="Lee J."/>
            <person name="Lipzen A."/>
            <person name="Pangilinan J."/>
            <person name="LaButti K."/>
            <person name="Hainaut M."/>
            <person name="Henrissat B."/>
            <person name="Grigoriev I.V."/>
            <person name="Spatafora J.W."/>
            <person name="Aime M.C."/>
        </authorList>
    </citation>
    <scope>NUCLEOTIDE SEQUENCE [LARGE SCALE GENOMIC DNA]</scope>
    <source>
        <strain evidence="1 2">SA 807</strain>
    </source>
</reference>
<gene>
    <name evidence="1" type="ORF">IE53DRAFT_321569</name>
</gene>
<accession>A0ACD0NN80</accession>